<sequence>MRTETHNQIVSYLLRIPKERIFLRLEKKSYTFGCILELCTEFQNNHPELIGKNCAIVSEDRESLAIYLPAIDSVCNSVFLQPNEINNDEKAFYQSAGVDYVIRLGNGSVTSIEYVESLRCEGKHKETTAGYILATSGTTGVPKLASYTLSSLTARAQKNIERGQEFNWGLSYDINRFAGLQVYLQAIVAGSMLVIPSQGGAVDSQVQLYANNQVNCLSATPSFWRQVLMVPSHKSIPLKRITLGGEISNQSLLNALSNNFPDTNIIHIYASTEAGVGFAVKDKKEGFPTQYLSEENGLGCKLKVKNGLLWIKSQHGCSNFVKGKLDLDHEGFINTGDLVDVKNERILFLGRKSGSINVGGNKVMPEKVESVLEGSPLILMANVFAIKNPVLGSLVSTDVIATEQGKTLSGKELKAELIAFCRNKLEAFEIPVMFKRVETIETNATGKKIRNKK</sequence>
<evidence type="ECO:0000256" key="1">
    <source>
        <dbReference type="ARBA" id="ARBA00004170"/>
    </source>
</evidence>
<evidence type="ECO:0000256" key="5">
    <source>
        <dbReference type="ARBA" id="ARBA00026121"/>
    </source>
</evidence>
<accession>A0A837NLU6</accession>
<dbReference type="InterPro" id="IPR000873">
    <property type="entry name" value="AMP-dep_synth/lig_dom"/>
</dbReference>
<dbReference type="Pfam" id="PF13193">
    <property type="entry name" value="AMP-binding_C"/>
    <property type="match status" value="1"/>
</dbReference>
<dbReference type="Proteomes" id="UP000050463">
    <property type="component" value="Unassembled WGS sequence"/>
</dbReference>
<dbReference type="InterPro" id="IPR025110">
    <property type="entry name" value="AMP-bd_C"/>
</dbReference>
<dbReference type="InterPro" id="IPR020845">
    <property type="entry name" value="AMP-binding_CS"/>
</dbReference>
<dbReference type="Pfam" id="PF00501">
    <property type="entry name" value="AMP-binding"/>
    <property type="match status" value="1"/>
</dbReference>
<evidence type="ECO:0000313" key="10">
    <source>
        <dbReference type="EMBL" id="KPL93013.1"/>
    </source>
</evidence>
<dbReference type="GO" id="GO:0004467">
    <property type="term" value="F:long-chain fatty acid-CoA ligase activity"/>
    <property type="evidence" value="ECO:0007669"/>
    <property type="project" value="UniProtKB-EC"/>
</dbReference>
<dbReference type="InterPro" id="IPR050237">
    <property type="entry name" value="ATP-dep_AMP-bd_enzyme"/>
</dbReference>
<dbReference type="AlphaFoldDB" id="A0A837NLU6"/>
<dbReference type="PROSITE" id="PS00455">
    <property type="entry name" value="AMP_BINDING"/>
    <property type="match status" value="1"/>
</dbReference>
<dbReference type="GO" id="GO:0016020">
    <property type="term" value="C:membrane"/>
    <property type="evidence" value="ECO:0007669"/>
    <property type="project" value="UniProtKB-SubCell"/>
</dbReference>
<evidence type="ECO:0000259" key="8">
    <source>
        <dbReference type="Pfam" id="PF00501"/>
    </source>
</evidence>
<feature type="domain" description="AMP-binding enzyme C-terminal" evidence="9">
    <location>
        <begin position="367"/>
        <end position="447"/>
    </location>
</feature>
<comment type="pathway">
    <text evidence="2">Lipid metabolism; fatty acid beta-oxidation.</text>
</comment>
<name>A0A837NLU6_VIBSP</name>
<evidence type="ECO:0000256" key="3">
    <source>
        <dbReference type="ARBA" id="ARBA00022598"/>
    </source>
</evidence>
<dbReference type="RefSeq" id="WP_054547941.1">
    <property type="nucleotide sequence ID" value="NZ_LIZK01000008.1"/>
</dbReference>
<evidence type="ECO:0000259" key="9">
    <source>
        <dbReference type="Pfam" id="PF13193"/>
    </source>
</evidence>
<evidence type="ECO:0000256" key="7">
    <source>
        <dbReference type="ARBA" id="ARBA00042773"/>
    </source>
</evidence>
<dbReference type="Gene3D" id="3.30.300.30">
    <property type="match status" value="1"/>
</dbReference>
<keyword evidence="3" id="KW-0436">Ligase</keyword>
<dbReference type="PANTHER" id="PTHR43767">
    <property type="entry name" value="LONG-CHAIN-FATTY-ACID--COA LIGASE"/>
    <property type="match status" value="1"/>
</dbReference>
<protein>
    <recommendedName>
        <fullName evidence="6">Long-chain-fatty-acid--CoA ligase</fullName>
        <ecNumber evidence="5">6.2.1.3</ecNumber>
    </recommendedName>
    <alternativeName>
        <fullName evidence="7">Long-chain acyl-CoA synthetase</fullName>
    </alternativeName>
</protein>
<dbReference type="InterPro" id="IPR042099">
    <property type="entry name" value="ANL_N_sf"/>
</dbReference>
<organism evidence="10 11">
    <name type="scientific">Vibrio splendidus</name>
    <dbReference type="NCBI Taxonomy" id="29497"/>
    <lineage>
        <taxon>Bacteria</taxon>
        <taxon>Pseudomonadati</taxon>
        <taxon>Pseudomonadota</taxon>
        <taxon>Gammaproteobacteria</taxon>
        <taxon>Vibrionales</taxon>
        <taxon>Vibrionaceae</taxon>
        <taxon>Vibrio</taxon>
    </lineage>
</organism>
<reference evidence="10 11" key="1">
    <citation type="submission" date="2015-08" db="EMBL/GenBank/DDBJ databases">
        <title>Draft Genome Sequence of Vibrio splendidus UCD-SED7.</title>
        <authorList>
            <person name="Lee R.D."/>
            <person name="Lang J.M."/>
            <person name="Coil D.A."/>
            <person name="Jospin G."/>
            <person name="Eisen J.A."/>
        </authorList>
    </citation>
    <scope>NUCLEOTIDE SEQUENCE [LARGE SCALE GENOMIC DNA]</scope>
    <source>
        <strain evidence="10 11">UCD-SED7</strain>
    </source>
</reference>
<proteinExistence type="predicted"/>
<dbReference type="EC" id="6.2.1.3" evidence="5"/>
<dbReference type="InterPro" id="IPR045851">
    <property type="entry name" value="AMP-bd_C_sf"/>
</dbReference>
<evidence type="ECO:0000313" key="11">
    <source>
        <dbReference type="Proteomes" id="UP000050463"/>
    </source>
</evidence>
<feature type="domain" description="AMP-dependent synthetase/ligase" evidence="8">
    <location>
        <begin position="125"/>
        <end position="282"/>
    </location>
</feature>
<dbReference type="SUPFAM" id="SSF56801">
    <property type="entry name" value="Acetyl-CoA synthetase-like"/>
    <property type="match status" value="1"/>
</dbReference>
<comment type="subcellular location">
    <subcellularLocation>
        <location evidence="1">Membrane</location>
        <topology evidence="1">Peripheral membrane protein</topology>
    </subcellularLocation>
</comment>
<dbReference type="Gene3D" id="3.40.50.12780">
    <property type="entry name" value="N-terminal domain of ligase-like"/>
    <property type="match status" value="1"/>
</dbReference>
<gene>
    <name evidence="10" type="ORF">AN168_17815</name>
</gene>
<evidence type="ECO:0000256" key="4">
    <source>
        <dbReference type="ARBA" id="ARBA00023136"/>
    </source>
</evidence>
<dbReference type="EMBL" id="LIZK01000008">
    <property type="protein sequence ID" value="KPL93013.1"/>
    <property type="molecule type" value="Genomic_DNA"/>
</dbReference>
<evidence type="ECO:0000256" key="2">
    <source>
        <dbReference type="ARBA" id="ARBA00005005"/>
    </source>
</evidence>
<keyword evidence="4" id="KW-0472">Membrane</keyword>
<evidence type="ECO:0000256" key="6">
    <source>
        <dbReference type="ARBA" id="ARBA00039545"/>
    </source>
</evidence>
<dbReference type="PANTHER" id="PTHR43767:SF8">
    <property type="entry name" value="LONG-CHAIN-FATTY-ACID--COA LIGASE"/>
    <property type="match status" value="1"/>
</dbReference>
<comment type="caution">
    <text evidence="10">The sequence shown here is derived from an EMBL/GenBank/DDBJ whole genome shotgun (WGS) entry which is preliminary data.</text>
</comment>